<dbReference type="SUPFAM" id="SSF53383">
    <property type="entry name" value="PLP-dependent transferases"/>
    <property type="match status" value="2"/>
</dbReference>
<evidence type="ECO:0000256" key="3">
    <source>
        <dbReference type="ARBA" id="ARBA00022679"/>
    </source>
</evidence>
<evidence type="ECO:0000256" key="1">
    <source>
        <dbReference type="ARBA" id="ARBA00004173"/>
    </source>
</evidence>
<dbReference type="SUPFAM" id="SSF56219">
    <property type="entry name" value="DNase I-like"/>
    <property type="match status" value="1"/>
</dbReference>
<sequence length="2003" mass="224741">MYSLFSLVVLHRCHHHQQLLLRHIKHLSSTTSTTPHLQLHLPLNHPTFLIWASNTSLGKTLVSTGLAASSLLSANPISKPRKFLYLKPIQTGYPSDSDSSFVFRKLSRLSLRRHPHFPLFSSNHVLKASVSAAQLVPGQEIAESCDSGMRDLGYYEETRTEGEVGMGSSAVSELACKTLYAWREAVSPHLAAERESGLLENSAVLELLQKCLRAELEGERKEMDVFCVVETAGGVASPGPSGSLQCDLYRPFRLPGILVGDGRPGGISGTISAYESLKLRGYDIVAVVFEDHGLVNEIPLLSYLRNRVPVLVLPPVPKDLSNDLMEWFDESRGVFDSLKEKMLSAYSERIKRLLDMPKKAGEVFWWPFTQHKLVPEGAVTVIDSRNGENFAVFKVRNNEFITQEFDACASWWTQGPDATLQTELARDMGYATARFGHVMFPENVYEPALECAELLLEGVGKGLAKNWSTKDNADGWASRTFFSDNGSTAIEIALKMAFRKFSFDHGIISDVLKDNTASRSVELMVLALKGSYHGDTLGALEAQAPSFYTGFLQQPWYTGRGLFLDPPTVYMCNGVWKLSLPEGLHLETPKLENKEKEKLVDLLLHKKSMALPLPPPPLNPNTISFPPPLLHQSGLPPPPPPCFGSFTSQPTIGWPFSHYQHTPQTFTTPTTQTFHPANPLPQTYPILTPPHPQWVNAKSNRLGNQRRLGSRYGRFVEICEYHGGAQRGGIRIPMGFRGKNWDRFIQELHSFFPGKAVPVETYVGKSRSVKEISNLERRDTRAAPAPPIPESSKGKSVLESRDTREFKKESVGFILLHFKLNPEAPRPTHQCDFKWTPFNKTLHITMLVGGTRQAEWVGLKHKAIGLAQTATRVVTQDHDLDIGWVEVELDQDISKVLSEASPNLNDSEKHDDDGIICSSEDKAQASDACVDLVMPMIDSGPFVETETHAISDSQYEYGQSSNWMVASKEVEGWASLSGVGSEDTDAPEPSQWVKSRHWGFCKLVGFPIESHEQECLALLQRIEADRFARKATSVPRRTPALGLKGKCELRRLISTVNYEGRQSETKLVEIDLQLVRSLWGNSFVDWEMLPVTGTAGGVLLLWDRRVLEKLDFVVCQFSVSYLWKTLTDGMEWVGTGLYGPTIDELRHGLWDELRSVCQKWGLPWYVFGDFNVFLFPSERRGCIRLTSHMMDFSDFIEESHLVDLPLGGEQYTWCSGSENPSMSRIDRFFISADWEDSYPDISQKLLPRPLSDHYTILLELGSMLQELVVLLRSHLSGVVCKLDIEKAYDHINWDCLLSLLDRMGFGFKWRTWIRTCISTVRFSIMVNGSPSGFFGSSRGLRQGDPLSPLLFLLVMEVISQLLRRTEEVGLIRGFKANSATVSGLSISHLLFADDTIVFCDVDRDQLLHLCMVLACFEAVTGLGVNMGKSELVLVGEVRNVDQLVEILCFRIGVLPMSYLGMPLGSSFKASSVWNPILEKIERIMLGRDLFSQHIELIPGQDKSASLASVLSRSDEGAHRVWNFSFIRDFNDWEMDEVLTFFNLIHSKIPRHEGPDVMKSSLRQHGRFGAKSFYQALIGQSNIHFPWKAIWRVKAPRRVAFFVWTAAWGKILTCDNLMRRGYSLAGWCCMCRNRWETGDHLLLHCVLASDLWSAVLRSFRVCWVFPNSIKDLLYEWFNSFGKHESKIWNLVPLCLLWTVWCERNKRTFDDMEHSPSKLVELFFGLLFDWVQVGGLTPMNSLADFVASLCFTCIPSPVILGAGGMHMVDPLFQRVLVNECRSKKIPVIFDEVFTGFWRLGKESAAELLCCVPDIACFGKLITGGVVPFAATLATNAVFNAFFGESKLKALLHGHSYCGNAMGCTAAAKSIKWFKDPQTNPNVTYEGKSLRELWDEELVRQISSHPAVQRVVALGTLCALELRAEGSNAGYESLNVSSLVQDLQEDGIHTRPLGNVVYLMCGPCTSPEICSQLLVKLYKKLDNFHQVPLAEPAYDQGGHVPTIKFF</sequence>
<evidence type="ECO:0000313" key="7">
    <source>
        <dbReference type="EMBL" id="SPD10029.1"/>
    </source>
</evidence>
<dbReference type="GO" id="GO:0030170">
    <property type="term" value="F:pyridoxal phosphate binding"/>
    <property type="evidence" value="ECO:0007669"/>
    <property type="project" value="InterPro"/>
</dbReference>
<reference evidence="7" key="1">
    <citation type="submission" date="2018-02" db="EMBL/GenBank/DDBJ databases">
        <authorList>
            <person name="Cohen D.B."/>
            <person name="Kent A.D."/>
        </authorList>
    </citation>
    <scope>NUCLEOTIDE SEQUENCE</scope>
</reference>
<evidence type="ECO:0000256" key="4">
    <source>
        <dbReference type="ARBA" id="ARBA00022898"/>
    </source>
</evidence>
<dbReference type="Pfam" id="PF00078">
    <property type="entry name" value="RVT_1"/>
    <property type="match status" value="1"/>
</dbReference>
<comment type="subcellular location">
    <subcellularLocation>
        <location evidence="1">Mitochondrion</location>
    </subcellularLocation>
</comment>
<name>A0A2N9HEL6_FAGSY</name>
<keyword evidence="4" id="KW-0663">Pyridoxal phosphate</keyword>
<dbReference type="PANTHER" id="PTHR42684">
    <property type="entry name" value="ADENOSYLMETHIONINE-8-AMINO-7-OXONONANOATE AMINOTRANSFERASE"/>
    <property type="match status" value="1"/>
</dbReference>
<dbReference type="SUPFAM" id="SSF52540">
    <property type="entry name" value="P-loop containing nucleoside triphosphate hydrolases"/>
    <property type="match status" value="1"/>
</dbReference>
<dbReference type="Pfam" id="PF00202">
    <property type="entry name" value="Aminotran_3"/>
    <property type="match status" value="1"/>
</dbReference>
<protein>
    <recommendedName>
        <fullName evidence="6">Reverse transcriptase domain-containing protein</fullName>
    </recommendedName>
</protein>
<dbReference type="PROSITE" id="PS50878">
    <property type="entry name" value="RT_POL"/>
    <property type="match status" value="1"/>
</dbReference>
<evidence type="ECO:0000259" key="6">
    <source>
        <dbReference type="PROSITE" id="PS50878"/>
    </source>
</evidence>
<dbReference type="Gene3D" id="3.60.10.10">
    <property type="entry name" value="Endonuclease/exonuclease/phosphatase"/>
    <property type="match status" value="1"/>
</dbReference>
<dbReference type="InterPro" id="IPR043502">
    <property type="entry name" value="DNA/RNA_pol_sf"/>
</dbReference>
<dbReference type="InterPro" id="IPR005814">
    <property type="entry name" value="Aminotrans_3"/>
</dbReference>
<dbReference type="Pfam" id="PF13966">
    <property type="entry name" value="zf-RVT"/>
    <property type="match status" value="1"/>
</dbReference>
<dbReference type="PANTHER" id="PTHR42684:SF3">
    <property type="entry name" value="ADENOSYLMETHIONINE-8-AMINO-7-OXONONANOATE AMINOTRANSFERASE"/>
    <property type="match status" value="1"/>
</dbReference>
<dbReference type="InterPro" id="IPR036691">
    <property type="entry name" value="Endo/exonu/phosph_ase_sf"/>
</dbReference>
<dbReference type="CDD" id="cd03109">
    <property type="entry name" value="DTBS"/>
    <property type="match status" value="1"/>
</dbReference>
<dbReference type="InterPro" id="IPR026960">
    <property type="entry name" value="RVT-Znf"/>
</dbReference>
<gene>
    <name evidence="7" type="ORF">FSB_LOCUS37911</name>
</gene>
<dbReference type="InterPro" id="IPR015421">
    <property type="entry name" value="PyrdxlP-dep_Trfase_major"/>
</dbReference>
<dbReference type="Gene3D" id="3.40.50.300">
    <property type="entry name" value="P-loop containing nucleotide triphosphate hydrolases"/>
    <property type="match status" value="1"/>
</dbReference>
<dbReference type="Gene3D" id="3.90.1150.10">
    <property type="entry name" value="Aspartate Aminotransferase, domain 1"/>
    <property type="match status" value="2"/>
</dbReference>
<dbReference type="GO" id="GO:0005739">
    <property type="term" value="C:mitochondrion"/>
    <property type="evidence" value="ECO:0007669"/>
    <property type="project" value="UniProtKB-SubCell"/>
</dbReference>
<dbReference type="GO" id="GO:0004015">
    <property type="term" value="F:adenosylmethionine-8-amino-7-oxononanoate transaminase activity"/>
    <property type="evidence" value="ECO:0007669"/>
    <property type="project" value="TreeGrafter"/>
</dbReference>
<proteinExistence type="predicted"/>
<dbReference type="GO" id="GO:0004141">
    <property type="term" value="F:dethiobiotin synthase activity"/>
    <property type="evidence" value="ECO:0007669"/>
    <property type="project" value="TreeGrafter"/>
</dbReference>
<dbReference type="EMBL" id="OIVN01003279">
    <property type="protein sequence ID" value="SPD10029.1"/>
    <property type="molecule type" value="Genomic_DNA"/>
</dbReference>
<feature type="domain" description="Reverse transcriptase" evidence="6">
    <location>
        <begin position="1156"/>
        <end position="1463"/>
    </location>
</feature>
<dbReference type="Gene3D" id="3.40.640.10">
    <property type="entry name" value="Type I PLP-dependent aspartate aminotransferase-like (Major domain)"/>
    <property type="match status" value="2"/>
</dbReference>
<dbReference type="PROSITE" id="PS00600">
    <property type="entry name" value="AA_TRANSFER_CLASS_3"/>
    <property type="match status" value="1"/>
</dbReference>
<dbReference type="InterPro" id="IPR049704">
    <property type="entry name" value="Aminotrans_3_PPA_site"/>
</dbReference>
<dbReference type="GO" id="GO:0009102">
    <property type="term" value="P:biotin biosynthetic process"/>
    <property type="evidence" value="ECO:0007669"/>
    <property type="project" value="TreeGrafter"/>
</dbReference>
<organism evidence="7">
    <name type="scientific">Fagus sylvatica</name>
    <name type="common">Beechnut</name>
    <dbReference type="NCBI Taxonomy" id="28930"/>
    <lineage>
        <taxon>Eukaryota</taxon>
        <taxon>Viridiplantae</taxon>
        <taxon>Streptophyta</taxon>
        <taxon>Embryophyta</taxon>
        <taxon>Tracheophyta</taxon>
        <taxon>Spermatophyta</taxon>
        <taxon>Magnoliopsida</taxon>
        <taxon>eudicotyledons</taxon>
        <taxon>Gunneridae</taxon>
        <taxon>Pentapetalae</taxon>
        <taxon>rosids</taxon>
        <taxon>fabids</taxon>
        <taxon>Fagales</taxon>
        <taxon>Fagaceae</taxon>
        <taxon>Fagus</taxon>
    </lineage>
</organism>
<keyword evidence="2" id="KW-0032">Aminotransferase</keyword>
<accession>A0A2N9HEL6</accession>
<evidence type="ECO:0000256" key="5">
    <source>
        <dbReference type="SAM" id="MobiDB-lite"/>
    </source>
</evidence>
<dbReference type="InterPro" id="IPR015424">
    <property type="entry name" value="PyrdxlP-dep_Trfase"/>
</dbReference>
<dbReference type="InterPro" id="IPR027417">
    <property type="entry name" value="P-loop_NTPase"/>
</dbReference>
<feature type="region of interest" description="Disordered" evidence="5">
    <location>
        <begin position="773"/>
        <end position="801"/>
    </location>
</feature>
<dbReference type="SUPFAM" id="SSF56672">
    <property type="entry name" value="DNA/RNA polymerases"/>
    <property type="match status" value="1"/>
</dbReference>
<dbReference type="InterPro" id="IPR015422">
    <property type="entry name" value="PyrdxlP-dep_Trfase_small"/>
</dbReference>
<dbReference type="FunFam" id="3.90.1150.10:FF:000090">
    <property type="entry name" value="Bifunctional dethiobiotin synthetase/7,8-diamino-pelargonic acid aminotransferase, mitochondrial"/>
    <property type="match status" value="1"/>
</dbReference>
<evidence type="ECO:0000256" key="2">
    <source>
        <dbReference type="ARBA" id="ARBA00022576"/>
    </source>
</evidence>
<dbReference type="InterPro" id="IPR000477">
    <property type="entry name" value="RT_dom"/>
</dbReference>
<dbReference type="Pfam" id="PF03372">
    <property type="entry name" value="Exo_endo_phos"/>
    <property type="match status" value="1"/>
</dbReference>
<feature type="compositionally biased region" description="Basic and acidic residues" evidence="5">
    <location>
        <begin position="792"/>
        <end position="801"/>
    </location>
</feature>
<dbReference type="InterPro" id="IPR005135">
    <property type="entry name" value="Endo/exonuclease/phosphatase"/>
</dbReference>
<keyword evidence="3" id="KW-0808">Transferase</keyword>